<evidence type="ECO:0000313" key="2">
    <source>
        <dbReference type="Proteomes" id="UP000070168"/>
    </source>
</evidence>
<dbReference type="RefSeq" id="XP_040651485.1">
    <property type="nucleotide sequence ID" value="XM_040795919.1"/>
</dbReference>
<organism evidence="1 2">
    <name type="scientific">Penicillium patulum</name>
    <name type="common">Penicillium griseofulvum</name>
    <dbReference type="NCBI Taxonomy" id="5078"/>
    <lineage>
        <taxon>Eukaryota</taxon>
        <taxon>Fungi</taxon>
        <taxon>Dikarya</taxon>
        <taxon>Ascomycota</taxon>
        <taxon>Pezizomycotina</taxon>
        <taxon>Eurotiomycetes</taxon>
        <taxon>Eurotiomycetidae</taxon>
        <taxon>Eurotiales</taxon>
        <taxon>Aspergillaceae</taxon>
        <taxon>Penicillium</taxon>
    </lineage>
</organism>
<dbReference type="OrthoDB" id="3832365at2759"/>
<dbReference type="Proteomes" id="UP000070168">
    <property type="component" value="Unassembled WGS sequence"/>
</dbReference>
<sequence length="129" mass="14414">MSRVHAGTIVRVQDQGRGQFAVSQPKELRAQPPRDDIRIPIHFSWEIVSVDGYIDLDTGVISLTVSILGIDLGTFTGSLKDGIEIKVDLWIVSGSLKFYVDGDTLYLNVHAKVRFDGSYDQDHIKVISW</sequence>
<dbReference type="OMA" id="NEVWVHL"/>
<accession>A0A135LVG0</accession>
<dbReference type="AlphaFoldDB" id="A0A135LVG0"/>
<reference evidence="1 2" key="1">
    <citation type="journal article" date="2016" name="BMC Genomics">
        <title>Genome sequencing and secondary metabolism of the postharvest pathogen Penicillium griseofulvum.</title>
        <authorList>
            <person name="Banani H."/>
            <person name="Marcet-Houben M."/>
            <person name="Ballester A.R."/>
            <person name="Abbruscato P."/>
            <person name="Gonzalez-Candelas L."/>
            <person name="Gabaldon T."/>
            <person name="Spadaro D."/>
        </authorList>
    </citation>
    <scope>NUCLEOTIDE SEQUENCE [LARGE SCALE GENOMIC DNA]</scope>
    <source>
        <strain evidence="1 2">PG3</strain>
    </source>
</reference>
<dbReference type="GeneID" id="63711219"/>
<comment type="caution">
    <text evidence="1">The sequence shown here is derived from an EMBL/GenBank/DDBJ whole genome shotgun (WGS) entry which is preliminary data.</text>
</comment>
<dbReference type="STRING" id="5078.A0A135LVG0"/>
<proteinExistence type="predicted"/>
<name>A0A135LVG0_PENPA</name>
<evidence type="ECO:0000313" key="1">
    <source>
        <dbReference type="EMBL" id="KXG52950.1"/>
    </source>
</evidence>
<protein>
    <submittedName>
        <fullName evidence="1">Uncharacterized protein</fullName>
    </submittedName>
</protein>
<dbReference type="EMBL" id="LHQR01000015">
    <property type="protein sequence ID" value="KXG52950.1"/>
    <property type="molecule type" value="Genomic_DNA"/>
</dbReference>
<gene>
    <name evidence="1" type="ORF">PGRI_082050</name>
</gene>
<keyword evidence="2" id="KW-1185">Reference proteome</keyword>